<evidence type="ECO:0000256" key="3">
    <source>
        <dbReference type="ARBA" id="ARBA00022801"/>
    </source>
</evidence>
<dbReference type="SUPFAM" id="SSF52743">
    <property type="entry name" value="Subtilisin-like"/>
    <property type="match status" value="1"/>
</dbReference>
<dbReference type="InterPro" id="IPR036852">
    <property type="entry name" value="Peptidase_S8/S53_dom_sf"/>
</dbReference>
<evidence type="ECO:0000313" key="9">
    <source>
        <dbReference type="Proteomes" id="UP000623958"/>
    </source>
</evidence>
<feature type="region of interest" description="Disordered" evidence="6">
    <location>
        <begin position="396"/>
        <end position="420"/>
    </location>
</feature>
<evidence type="ECO:0000256" key="1">
    <source>
        <dbReference type="ARBA" id="ARBA00011073"/>
    </source>
</evidence>
<dbReference type="Pfam" id="PF00082">
    <property type="entry name" value="Peptidase_S8"/>
    <property type="match status" value="1"/>
</dbReference>
<reference evidence="8" key="1">
    <citation type="journal article" date="2014" name="Int. J. Syst. Evol. Microbiol.">
        <title>Complete genome sequence of Corynebacterium casei LMG S-19264T (=DSM 44701T), isolated from a smear-ripened cheese.</title>
        <authorList>
            <consortium name="US DOE Joint Genome Institute (JGI-PGF)"/>
            <person name="Walter F."/>
            <person name="Albersmeier A."/>
            <person name="Kalinowski J."/>
            <person name="Ruckert C."/>
        </authorList>
    </citation>
    <scope>NUCLEOTIDE SEQUENCE</scope>
    <source>
        <strain evidence="8">JCM 13306</strain>
    </source>
</reference>
<protein>
    <submittedName>
        <fullName evidence="8">Protease</fullName>
    </submittedName>
</protein>
<evidence type="ECO:0000256" key="5">
    <source>
        <dbReference type="PROSITE-ProRule" id="PRU01240"/>
    </source>
</evidence>
<dbReference type="PROSITE" id="PS00136">
    <property type="entry name" value="SUBTILASE_ASP"/>
    <property type="match status" value="1"/>
</dbReference>
<feature type="domain" description="Peptidase S8/S53" evidence="7">
    <location>
        <begin position="179"/>
        <end position="409"/>
    </location>
</feature>
<feature type="active site" description="Charge relay system" evidence="5">
    <location>
        <position position="183"/>
    </location>
</feature>
<evidence type="ECO:0000256" key="6">
    <source>
        <dbReference type="SAM" id="MobiDB-lite"/>
    </source>
</evidence>
<dbReference type="PANTHER" id="PTHR43806:SF11">
    <property type="entry name" value="CEREVISIN-RELATED"/>
    <property type="match status" value="1"/>
</dbReference>
<dbReference type="PRINTS" id="PR00723">
    <property type="entry name" value="SUBTILISIN"/>
</dbReference>
<keyword evidence="2 5" id="KW-0645">Protease</keyword>
<dbReference type="PANTHER" id="PTHR43806">
    <property type="entry name" value="PEPTIDASE S8"/>
    <property type="match status" value="1"/>
</dbReference>
<evidence type="ECO:0000256" key="2">
    <source>
        <dbReference type="ARBA" id="ARBA00022670"/>
    </source>
</evidence>
<dbReference type="InterPro" id="IPR023827">
    <property type="entry name" value="Peptidase_S8_Asp-AS"/>
</dbReference>
<evidence type="ECO:0000259" key="7">
    <source>
        <dbReference type="Pfam" id="PF00082"/>
    </source>
</evidence>
<organism evidence="8 9">
    <name type="scientific">Xanthomonas boreopolis</name>
    <dbReference type="NCBI Taxonomy" id="86183"/>
    <lineage>
        <taxon>Bacteria</taxon>
        <taxon>Pseudomonadati</taxon>
        <taxon>Pseudomonadota</taxon>
        <taxon>Gammaproteobacteria</taxon>
        <taxon>Lysobacterales</taxon>
        <taxon>Lysobacteraceae</taxon>
        <taxon>Xanthomonas</taxon>
    </lineage>
</organism>
<name>A0A919F5L7_9XANT</name>
<dbReference type="InterPro" id="IPR000209">
    <property type="entry name" value="Peptidase_S8/S53_dom"/>
</dbReference>
<feature type="compositionally biased region" description="Gly residues" evidence="6">
    <location>
        <begin position="409"/>
        <end position="420"/>
    </location>
</feature>
<sequence>MPGRCGPRILSANGDRPRAARAQVALPPVPLPGGMGGVGDRLLAPVRQLGDEVVSSARVERVDALLRRHRRELDRDPAGAPVVRSEVVAVAPAPQALEAARAAGFSVGQERRLEELGLTLVVLQAPPGMSTAQALKRLRALDPAGQYDFNHVYLDAQAEAPVPVPPPAAMPVATAPYRVGLVDSGVDPRHPALRTADVIAHGCEGTPVAQAHATAVASLLLGGRAGAPAGSRLYAADVYCGRAAGGSVVALAEALAWMAREDVPVVNVSLTGPANGVLQRAVAGLVARGHLLVAAVGNDGPSAPPLYPAAYPGVVGVTAVDPRGRVLPEACRGPQVAFAALGSRVPAAAPGGGWAEVRGTSFAAPRVARLAALRLRAPDPQAAAAVRAALAAEAQDLGTPGPDPTYGQGLLGGLSSGPAG</sequence>
<feature type="active site" description="Charge relay system" evidence="5">
    <location>
        <position position="361"/>
    </location>
</feature>
<keyword evidence="9" id="KW-1185">Reference proteome</keyword>
<evidence type="ECO:0000313" key="8">
    <source>
        <dbReference type="EMBL" id="GHH49065.1"/>
    </source>
</evidence>
<dbReference type="GO" id="GO:0004252">
    <property type="term" value="F:serine-type endopeptidase activity"/>
    <property type="evidence" value="ECO:0007669"/>
    <property type="project" value="UniProtKB-UniRule"/>
</dbReference>
<dbReference type="GO" id="GO:0006508">
    <property type="term" value="P:proteolysis"/>
    <property type="evidence" value="ECO:0007669"/>
    <property type="project" value="UniProtKB-KW"/>
</dbReference>
<dbReference type="Proteomes" id="UP000623958">
    <property type="component" value="Unassembled WGS sequence"/>
</dbReference>
<dbReference type="InterPro" id="IPR050131">
    <property type="entry name" value="Peptidase_S8_subtilisin-like"/>
</dbReference>
<dbReference type="Gene3D" id="3.40.50.200">
    <property type="entry name" value="Peptidase S8/S53 domain"/>
    <property type="match status" value="1"/>
</dbReference>
<comment type="caution">
    <text evidence="8">The sequence shown here is derived from an EMBL/GenBank/DDBJ whole genome shotgun (WGS) entry which is preliminary data.</text>
</comment>
<accession>A0A919F5L7</accession>
<dbReference type="AlphaFoldDB" id="A0A919F5L7"/>
<dbReference type="EMBL" id="BNBA01000004">
    <property type="protein sequence ID" value="GHH49065.1"/>
    <property type="molecule type" value="Genomic_DNA"/>
</dbReference>
<feature type="active site" description="Charge relay system" evidence="5">
    <location>
        <position position="212"/>
    </location>
</feature>
<proteinExistence type="inferred from homology"/>
<reference evidence="8" key="2">
    <citation type="submission" date="2020-09" db="EMBL/GenBank/DDBJ databases">
        <authorList>
            <person name="Sun Q."/>
            <person name="Ohkuma M."/>
        </authorList>
    </citation>
    <scope>NUCLEOTIDE SEQUENCE</scope>
    <source>
        <strain evidence="8">JCM 13306</strain>
    </source>
</reference>
<keyword evidence="3 5" id="KW-0378">Hydrolase</keyword>
<keyword evidence="4 5" id="KW-0720">Serine protease</keyword>
<dbReference type="CDD" id="cd05561">
    <property type="entry name" value="Peptidases_S8_4"/>
    <property type="match status" value="1"/>
</dbReference>
<gene>
    <name evidence="8" type="ORF">GCM10009090_07980</name>
</gene>
<dbReference type="InterPro" id="IPR015500">
    <property type="entry name" value="Peptidase_S8_subtilisin-rel"/>
</dbReference>
<comment type="similarity">
    <text evidence="1 5">Belongs to the peptidase S8 family.</text>
</comment>
<evidence type="ECO:0000256" key="4">
    <source>
        <dbReference type="ARBA" id="ARBA00022825"/>
    </source>
</evidence>
<dbReference type="PROSITE" id="PS51892">
    <property type="entry name" value="SUBTILASE"/>
    <property type="match status" value="1"/>
</dbReference>